<evidence type="ECO:0000259" key="4">
    <source>
        <dbReference type="Pfam" id="PF03328"/>
    </source>
</evidence>
<sequence>MTEHKDTLRTRLKRGEALIGSWIATPNPAFAELAAVCGLDFVLIDLEHGCLDLPDVAPMIRALESRGHTRALVRVPNHDVTLIARVLDRGAHGIVVPRVDDVQTARRVASAARFPPSGTRGLAPGVVRAANYGSDTRFRARSDEEVLVAVQVESRRAAEQAVEIATAEGVDLVFIGPSDLSADMDRSGGLSQSALTAYIDDIVSRVKAAGTPVGTLPHAGRNAQALVELGFQLVAAGSDISFMKQGIEALLSPLQTRGPQAMGY</sequence>
<accession>A0A261VAZ5</accession>
<evidence type="ECO:0000256" key="2">
    <source>
        <dbReference type="ARBA" id="ARBA00022723"/>
    </source>
</evidence>
<protein>
    <recommendedName>
        <fullName evidence="4">HpcH/HpaI aldolase/citrate lyase domain-containing protein</fullName>
    </recommendedName>
</protein>
<comment type="caution">
    <text evidence="5">The sequence shown here is derived from an EMBL/GenBank/DDBJ whole genome shotgun (WGS) entry which is preliminary data.</text>
</comment>
<dbReference type="InterPro" id="IPR040442">
    <property type="entry name" value="Pyrv_kinase-like_dom_sf"/>
</dbReference>
<dbReference type="InterPro" id="IPR015813">
    <property type="entry name" value="Pyrv/PenolPyrv_kinase-like_dom"/>
</dbReference>
<proteinExistence type="inferred from homology"/>
<dbReference type="OrthoDB" id="86160at2"/>
<dbReference type="GO" id="GO:0046872">
    <property type="term" value="F:metal ion binding"/>
    <property type="evidence" value="ECO:0007669"/>
    <property type="project" value="UniProtKB-KW"/>
</dbReference>
<dbReference type="RefSeq" id="WP_094814761.1">
    <property type="nucleotide sequence ID" value="NZ_NEVU01000003.1"/>
</dbReference>
<feature type="domain" description="HpcH/HpaI aldolase/citrate lyase" evidence="4">
    <location>
        <begin position="19"/>
        <end position="241"/>
    </location>
</feature>
<organism evidence="5 6">
    <name type="scientific">Bordetella genomosp. 12</name>
    <dbReference type="NCBI Taxonomy" id="463035"/>
    <lineage>
        <taxon>Bacteria</taxon>
        <taxon>Pseudomonadati</taxon>
        <taxon>Pseudomonadota</taxon>
        <taxon>Betaproteobacteria</taxon>
        <taxon>Burkholderiales</taxon>
        <taxon>Alcaligenaceae</taxon>
        <taxon>Bordetella</taxon>
    </lineage>
</organism>
<evidence type="ECO:0000256" key="3">
    <source>
        <dbReference type="ARBA" id="ARBA00023239"/>
    </source>
</evidence>
<keyword evidence="2" id="KW-0479">Metal-binding</keyword>
<keyword evidence="3" id="KW-0456">Lyase</keyword>
<dbReference type="Proteomes" id="UP000216429">
    <property type="component" value="Unassembled WGS sequence"/>
</dbReference>
<dbReference type="GO" id="GO:0005737">
    <property type="term" value="C:cytoplasm"/>
    <property type="evidence" value="ECO:0007669"/>
    <property type="project" value="TreeGrafter"/>
</dbReference>
<evidence type="ECO:0000256" key="1">
    <source>
        <dbReference type="ARBA" id="ARBA00005568"/>
    </source>
</evidence>
<dbReference type="Gene3D" id="3.20.20.60">
    <property type="entry name" value="Phosphoenolpyruvate-binding domains"/>
    <property type="match status" value="1"/>
</dbReference>
<dbReference type="PANTHER" id="PTHR30502:SF0">
    <property type="entry name" value="PHOSPHOENOLPYRUVATE CARBOXYLASE FAMILY PROTEIN"/>
    <property type="match status" value="1"/>
</dbReference>
<dbReference type="SUPFAM" id="SSF51621">
    <property type="entry name" value="Phosphoenolpyruvate/pyruvate domain"/>
    <property type="match status" value="1"/>
</dbReference>
<dbReference type="EMBL" id="NEVU01000003">
    <property type="protein sequence ID" value="OZI71259.1"/>
    <property type="molecule type" value="Genomic_DNA"/>
</dbReference>
<evidence type="ECO:0000313" key="6">
    <source>
        <dbReference type="Proteomes" id="UP000216429"/>
    </source>
</evidence>
<comment type="similarity">
    <text evidence="1">Belongs to the HpcH/HpaI aldolase family.</text>
</comment>
<keyword evidence="6" id="KW-1185">Reference proteome</keyword>
<dbReference type="GO" id="GO:0016832">
    <property type="term" value="F:aldehyde-lyase activity"/>
    <property type="evidence" value="ECO:0007669"/>
    <property type="project" value="TreeGrafter"/>
</dbReference>
<dbReference type="AlphaFoldDB" id="A0A261VAZ5"/>
<dbReference type="InterPro" id="IPR050251">
    <property type="entry name" value="HpcH-HpaI_aldolase"/>
</dbReference>
<dbReference type="InterPro" id="IPR005000">
    <property type="entry name" value="Aldolase/citrate-lyase_domain"/>
</dbReference>
<reference evidence="6" key="1">
    <citation type="submission" date="2017-05" db="EMBL/GenBank/DDBJ databases">
        <title>Complete and WGS of Bordetella genogroups.</title>
        <authorList>
            <person name="Spilker T."/>
            <person name="Lipuma J."/>
        </authorList>
    </citation>
    <scope>NUCLEOTIDE SEQUENCE [LARGE SCALE GENOMIC DNA]</scope>
    <source>
        <strain evidence="6">AU6712</strain>
    </source>
</reference>
<dbReference type="Pfam" id="PF03328">
    <property type="entry name" value="HpcH_HpaI"/>
    <property type="match status" value="1"/>
</dbReference>
<gene>
    <name evidence="5" type="ORF">CAL22_15510</name>
</gene>
<name>A0A261VAZ5_9BORD</name>
<dbReference type="PANTHER" id="PTHR30502">
    <property type="entry name" value="2-KETO-3-DEOXY-L-RHAMNONATE ALDOLASE"/>
    <property type="match status" value="1"/>
</dbReference>
<evidence type="ECO:0000313" key="5">
    <source>
        <dbReference type="EMBL" id="OZI71259.1"/>
    </source>
</evidence>